<organism evidence="25 26">
    <name type="scientific">Austropuccinia psidii MF-1</name>
    <dbReference type="NCBI Taxonomy" id="1389203"/>
    <lineage>
        <taxon>Eukaryota</taxon>
        <taxon>Fungi</taxon>
        <taxon>Dikarya</taxon>
        <taxon>Basidiomycota</taxon>
        <taxon>Pucciniomycotina</taxon>
        <taxon>Pucciniomycetes</taxon>
        <taxon>Pucciniales</taxon>
        <taxon>Sphaerophragmiaceae</taxon>
        <taxon>Austropuccinia</taxon>
    </lineage>
</organism>
<dbReference type="InterPro" id="IPR013785">
    <property type="entry name" value="Aldolase_TIM"/>
</dbReference>
<evidence type="ECO:0000313" key="26">
    <source>
        <dbReference type="Proteomes" id="UP000765509"/>
    </source>
</evidence>
<dbReference type="EC" id="1.1.2.3" evidence="17"/>
<comment type="cofactor">
    <cofactor evidence="2">
        <name>heme b</name>
        <dbReference type="ChEBI" id="CHEBI:60344"/>
    </cofactor>
</comment>
<comment type="similarity">
    <text evidence="15">In the C-terminal section; belongs to the FMN-dependent alpha-hydroxy acid dehydrogenase family.</text>
</comment>
<evidence type="ECO:0000256" key="13">
    <source>
        <dbReference type="ARBA" id="ARBA00023128"/>
    </source>
</evidence>
<dbReference type="InterPro" id="IPR018506">
    <property type="entry name" value="Cyt_B5_heme-BS"/>
</dbReference>
<dbReference type="Pfam" id="PF01070">
    <property type="entry name" value="FMN_dh"/>
    <property type="match status" value="1"/>
</dbReference>
<evidence type="ECO:0000256" key="5">
    <source>
        <dbReference type="ARBA" id="ARBA00022448"/>
    </source>
</evidence>
<comment type="cofactor">
    <cofactor evidence="1">
        <name>FMN</name>
        <dbReference type="ChEBI" id="CHEBI:58210"/>
    </cofactor>
</comment>
<comment type="similarity">
    <text evidence="16">In the N-terminal section; belongs to the cytochrome b5 family.</text>
</comment>
<evidence type="ECO:0000256" key="20">
    <source>
        <dbReference type="ARBA" id="ARBA00078774"/>
    </source>
</evidence>
<keyword evidence="26" id="KW-1185">Reference proteome</keyword>
<evidence type="ECO:0000259" key="23">
    <source>
        <dbReference type="PROSITE" id="PS50255"/>
    </source>
</evidence>
<dbReference type="PROSITE" id="PS50255">
    <property type="entry name" value="CYTOCHROME_B5_2"/>
    <property type="match status" value="1"/>
</dbReference>
<dbReference type="Proteomes" id="UP000765509">
    <property type="component" value="Unassembled WGS sequence"/>
</dbReference>
<dbReference type="FunFam" id="3.10.120.10:FF:000009">
    <property type="entry name" value="Cytochrome b2, mitochondrial, putative"/>
    <property type="match status" value="1"/>
</dbReference>
<keyword evidence="13" id="KW-0496">Mitochondrion</keyword>
<dbReference type="Pfam" id="PF00173">
    <property type="entry name" value="Cyt-b5"/>
    <property type="match status" value="1"/>
</dbReference>
<evidence type="ECO:0000256" key="6">
    <source>
        <dbReference type="ARBA" id="ARBA00022617"/>
    </source>
</evidence>
<evidence type="ECO:0000256" key="21">
    <source>
        <dbReference type="ARBA" id="ARBA00078938"/>
    </source>
</evidence>
<evidence type="ECO:0000256" key="7">
    <source>
        <dbReference type="ARBA" id="ARBA00022630"/>
    </source>
</evidence>
<dbReference type="PROSITE" id="PS00557">
    <property type="entry name" value="FMN_HYDROXY_ACID_DH_1"/>
    <property type="match status" value="1"/>
</dbReference>
<evidence type="ECO:0000259" key="24">
    <source>
        <dbReference type="PROSITE" id="PS51349"/>
    </source>
</evidence>
<dbReference type="GO" id="GO:0046872">
    <property type="term" value="F:metal ion binding"/>
    <property type="evidence" value="ECO:0007669"/>
    <property type="project" value="UniProtKB-UniRule"/>
</dbReference>
<dbReference type="PROSITE" id="PS51349">
    <property type="entry name" value="FMN_HYDROXY_ACID_DH_2"/>
    <property type="match status" value="1"/>
</dbReference>
<gene>
    <name evidence="25" type="ORF">O181_081849</name>
</gene>
<evidence type="ECO:0000256" key="4">
    <source>
        <dbReference type="ARBA" id="ARBA00011881"/>
    </source>
</evidence>
<evidence type="ECO:0000256" key="9">
    <source>
        <dbReference type="ARBA" id="ARBA00022723"/>
    </source>
</evidence>
<evidence type="ECO:0000256" key="8">
    <source>
        <dbReference type="ARBA" id="ARBA00022643"/>
    </source>
</evidence>
<dbReference type="OrthoDB" id="1925334at2759"/>
<keyword evidence="9 22" id="KW-0479">Metal-binding</keyword>
<keyword evidence="11" id="KW-0560">Oxidoreductase</keyword>
<evidence type="ECO:0000256" key="15">
    <source>
        <dbReference type="ARBA" id="ARBA00061137"/>
    </source>
</evidence>
<protein>
    <recommendedName>
        <fullName evidence="18">L-lactate dehydrogenase (cytochrome)</fullName>
        <ecNumber evidence="17">1.1.2.3</ecNumber>
    </recommendedName>
    <alternativeName>
        <fullName evidence="20">Cytochrome b2</fullName>
    </alternativeName>
    <alternativeName>
        <fullName evidence="19">Flavocytochrome b2</fullName>
    </alternativeName>
    <alternativeName>
        <fullName evidence="21">L-lactate ferricytochrome c oxidoreductase</fullName>
    </alternativeName>
</protein>
<comment type="subunit">
    <text evidence="4">Homotetramer.</text>
</comment>
<evidence type="ECO:0000256" key="14">
    <source>
        <dbReference type="ARBA" id="ARBA00052399"/>
    </source>
</evidence>
<dbReference type="FunFam" id="3.20.20.70:FF:000062">
    <property type="entry name" value="Cytochrome b2, mitochondrial, putative"/>
    <property type="match status" value="1"/>
</dbReference>
<evidence type="ECO:0000313" key="25">
    <source>
        <dbReference type="EMBL" id="MBW0542134.1"/>
    </source>
</evidence>
<keyword evidence="7" id="KW-0285">Flavoprotein</keyword>
<dbReference type="SUPFAM" id="SSF55856">
    <property type="entry name" value="Cytochrome b5-like heme/steroid binding domain"/>
    <property type="match status" value="1"/>
</dbReference>
<evidence type="ECO:0000256" key="1">
    <source>
        <dbReference type="ARBA" id="ARBA00001917"/>
    </source>
</evidence>
<reference evidence="25" key="1">
    <citation type="submission" date="2021-03" db="EMBL/GenBank/DDBJ databases">
        <title>Draft genome sequence of rust myrtle Austropuccinia psidii MF-1, a brazilian biotype.</title>
        <authorList>
            <person name="Quecine M.C."/>
            <person name="Pachon D.M.R."/>
            <person name="Bonatelli M.L."/>
            <person name="Correr F.H."/>
            <person name="Franceschini L.M."/>
            <person name="Leite T.F."/>
            <person name="Margarido G.R.A."/>
            <person name="Almeida C.A."/>
            <person name="Ferrarezi J.A."/>
            <person name="Labate C.A."/>
        </authorList>
    </citation>
    <scope>NUCLEOTIDE SEQUENCE</scope>
    <source>
        <strain evidence="25">MF-1</strain>
    </source>
</reference>
<dbReference type="Gene3D" id="3.10.120.10">
    <property type="entry name" value="Cytochrome b5-like heme/steroid binding domain"/>
    <property type="match status" value="1"/>
</dbReference>
<dbReference type="SMART" id="SM01117">
    <property type="entry name" value="Cyt-b5"/>
    <property type="match status" value="1"/>
</dbReference>
<dbReference type="CDD" id="cd02922">
    <property type="entry name" value="FCB2_FMN"/>
    <property type="match status" value="1"/>
</dbReference>
<evidence type="ECO:0000256" key="3">
    <source>
        <dbReference type="ARBA" id="ARBA00004569"/>
    </source>
</evidence>
<dbReference type="InterPro" id="IPR036400">
    <property type="entry name" value="Cyt_B5-like_heme/steroid_sf"/>
</dbReference>
<feature type="domain" description="Cytochrome b5 heme-binding" evidence="23">
    <location>
        <begin position="2"/>
        <end position="79"/>
    </location>
</feature>
<dbReference type="SUPFAM" id="SSF51395">
    <property type="entry name" value="FMN-linked oxidoreductases"/>
    <property type="match status" value="1"/>
</dbReference>
<dbReference type="InterPro" id="IPR037396">
    <property type="entry name" value="FMN_HAD"/>
</dbReference>
<evidence type="ECO:0000256" key="22">
    <source>
        <dbReference type="RuleBase" id="RU362121"/>
    </source>
</evidence>
<evidence type="ECO:0000256" key="11">
    <source>
        <dbReference type="ARBA" id="ARBA00023002"/>
    </source>
</evidence>
<keyword evidence="8" id="KW-0288">FMN</keyword>
<dbReference type="PANTHER" id="PTHR10578:SF148">
    <property type="entry name" value="L-LACTATE DEHYDROGENASE (CYTOCHROME)"/>
    <property type="match status" value="1"/>
</dbReference>
<evidence type="ECO:0000256" key="2">
    <source>
        <dbReference type="ARBA" id="ARBA00001970"/>
    </source>
</evidence>
<keyword evidence="5" id="KW-0813">Transport</keyword>
<evidence type="ECO:0000256" key="16">
    <source>
        <dbReference type="ARBA" id="ARBA00061589"/>
    </source>
</evidence>
<dbReference type="EMBL" id="AVOT02046839">
    <property type="protein sequence ID" value="MBW0542134.1"/>
    <property type="molecule type" value="Genomic_DNA"/>
</dbReference>
<name>A0A9Q3FNL0_9BASI</name>
<dbReference type="GO" id="GO:0004460">
    <property type="term" value="F:L-lactate dehydrogenase (cytochrome) activity"/>
    <property type="evidence" value="ECO:0007669"/>
    <property type="project" value="UniProtKB-EC"/>
</dbReference>
<comment type="catalytic activity">
    <reaction evidence="14">
        <text>(S)-lactate + 2 Fe(III)-[cytochrome c] = 2 Fe(II)-[cytochrome c] + pyruvate + 2 H(+)</text>
        <dbReference type="Rhea" id="RHEA:19909"/>
        <dbReference type="Rhea" id="RHEA-COMP:10350"/>
        <dbReference type="Rhea" id="RHEA-COMP:14399"/>
        <dbReference type="ChEBI" id="CHEBI:15361"/>
        <dbReference type="ChEBI" id="CHEBI:15378"/>
        <dbReference type="ChEBI" id="CHEBI:16651"/>
        <dbReference type="ChEBI" id="CHEBI:29033"/>
        <dbReference type="ChEBI" id="CHEBI:29034"/>
        <dbReference type="EC" id="1.1.2.3"/>
    </reaction>
    <physiologicalReaction direction="left-to-right" evidence="14">
        <dbReference type="Rhea" id="RHEA:19910"/>
    </physiologicalReaction>
</comment>
<comment type="similarity">
    <text evidence="22">Belongs to the cytochrome b5 family.</text>
</comment>
<dbReference type="Gene3D" id="3.20.20.70">
    <property type="entry name" value="Aldolase class I"/>
    <property type="match status" value="1"/>
</dbReference>
<dbReference type="GO" id="GO:0020037">
    <property type="term" value="F:heme binding"/>
    <property type="evidence" value="ECO:0007669"/>
    <property type="project" value="UniProtKB-UniRule"/>
</dbReference>
<evidence type="ECO:0000256" key="10">
    <source>
        <dbReference type="ARBA" id="ARBA00022946"/>
    </source>
</evidence>
<sequence>MKTFLSLKEIQQHSNSRSCWVIIHDQVYDLTDFLPHHPGGKSIILKYAGSDASQAYEPFHPPGTIEEYLPKQYHLGEVDPSQLKDLQVLNPKNLKINENLKEDSVPALSTCLSLYDFESVAKTRISRQAWAYYSSGSDDEVSMRENSLAFQRIWFRPRILINVSQIDFSTSLLGHRTSMPIYITATALGKLGHPDGEKNLTWGAGNQNVIQMIPTLSSFSFEELIRERKTNQVQWLQVYVNSDRTKTENLIKKAEENGIQGLFITVDAPQLGRREKDMRLKFEDFLPKFQEEEGSQLDRSQGAARAISNFIDPSLSWNDLAWFQKITKMPIILKGVQTWEDAILAREQGLRGIVLSNHGGRQLDYARSGIEILVEVVEELKKRKLWNPEEFEVFVDGGIRRAGDILKALCLGAKGVGIGRPFLYAYSVYGVKGVNRAIEILKDELEMNMRLIGARKLDELRPEMVDLSNLKNRVNEPITNFKFRQNYEPLPQIKATKL</sequence>
<evidence type="ECO:0000256" key="17">
    <source>
        <dbReference type="ARBA" id="ARBA00066458"/>
    </source>
</evidence>
<dbReference type="InterPro" id="IPR000262">
    <property type="entry name" value="FMN-dep_DH"/>
</dbReference>
<dbReference type="InterPro" id="IPR001199">
    <property type="entry name" value="Cyt_B5-like_heme/steroid-bd"/>
</dbReference>
<evidence type="ECO:0000256" key="18">
    <source>
        <dbReference type="ARBA" id="ARBA00068515"/>
    </source>
</evidence>
<evidence type="ECO:0000256" key="19">
    <source>
        <dbReference type="ARBA" id="ARBA00075949"/>
    </source>
</evidence>
<dbReference type="GO" id="GO:0005758">
    <property type="term" value="C:mitochondrial intermembrane space"/>
    <property type="evidence" value="ECO:0007669"/>
    <property type="project" value="UniProtKB-SubCell"/>
</dbReference>
<comment type="subcellular location">
    <subcellularLocation>
        <location evidence="3">Mitochondrion intermembrane space</location>
    </subcellularLocation>
</comment>
<comment type="caution">
    <text evidence="25">The sequence shown here is derived from an EMBL/GenBank/DDBJ whole genome shotgun (WGS) entry which is preliminary data.</text>
</comment>
<evidence type="ECO:0000256" key="12">
    <source>
        <dbReference type="ARBA" id="ARBA00023004"/>
    </source>
</evidence>
<dbReference type="GO" id="GO:0006089">
    <property type="term" value="P:lactate metabolic process"/>
    <property type="evidence" value="ECO:0007669"/>
    <property type="project" value="TreeGrafter"/>
</dbReference>
<keyword evidence="10" id="KW-0809">Transit peptide</keyword>
<dbReference type="AlphaFoldDB" id="A0A9Q3FNL0"/>
<dbReference type="InterPro" id="IPR037458">
    <property type="entry name" value="L-MDH/L-LDH_FMN-bd"/>
</dbReference>
<dbReference type="InterPro" id="IPR008259">
    <property type="entry name" value="FMN_hydac_DH_AS"/>
</dbReference>
<accession>A0A9Q3FNL0</accession>
<dbReference type="PANTHER" id="PTHR10578">
    <property type="entry name" value="S -2-HYDROXY-ACID OXIDASE-RELATED"/>
    <property type="match status" value="1"/>
</dbReference>
<dbReference type="PROSITE" id="PS00191">
    <property type="entry name" value="CYTOCHROME_B5_1"/>
    <property type="match status" value="1"/>
</dbReference>
<dbReference type="PRINTS" id="PR00363">
    <property type="entry name" value="CYTOCHROMEB5"/>
</dbReference>
<proteinExistence type="inferred from homology"/>
<feature type="domain" description="FMN hydroxy acid dehydrogenase" evidence="24">
    <location>
        <begin position="106"/>
        <end position="470"/>
    </location>
</feature>
<keyword evidence="12 22" id="KW-0408">Iron</keyword>
<keyword evidence="6 22" id="KW-0349">Heme</keyword>